<keyword evidence="3 8" id="KW-1134">Transmembrane beta strand</keyword>
<dbReference type="Proteomes" id="UP000262954">
    <property type="component" value="Unassembled WGS sequence"/>
</dbReference>
<dbReference type="Gene3D" id="2.170.130.10">
    <property type="entry name" value="TonB-dependent receptor, plug domain"/>
    <property type="match status" value="1"/>
</dbReference>
<dbReference type="InterPro" id="IPR023997">
    <property type="entry name" value="TonB-dep_OMP_SusC/RagA_CS"/>
</dbReference>
<dbReference type="InterPro" id="IPR000531">
    <property type="entry name" value="Beta-barrel_TonB"/>
</dbReference>
<evidence type="ECO:0000256" key="2">
    <source>
        <dbReference type="ARBA" id="ARBA00022448"/>
    </source>
</evidence>
<evidence type="ECO:0000256" key="9">
    <source>
        <dbReference type="RuleBase" id="RU003357"/>
    </source>
</evidence>
<evidence type="ECO:0000313" key="13">
    <source>
        <dbReference type="Proteomes" id="UP000262954"/>
    </source>
</evidence>
<dbReference type="Pfam" id="PF13715">
    <property type="entry name" value="CarbopepD_reg_2"/>
    <property type="match status" value="1"/>
</dbReference>
<name>A0A354M626_9BACT</name>
<dbReference type="NCBIfam" id="TIGR04057">
    <property type="entry name" value="SusC_RagA_signa"/>
    <property type="match status" value="1"/>
</dbReference>
<dbReference type="Pfam" id="PF07715">
    <property type="entry name" value="Plug"/>
    <property type="match status" value="1"/>
</dbReference>
<dbReference type="Gene3D" id="2.40.170.20">
    <property type="entry name" value="TonB-dependent receptor, beta-barrel domain"/>
    <property type="match status" value="1"/>
</dbReference>
<feature type="domain" description="TonB-dependent receptor-like beta-barrel" evidence="10">
    <location>
        <begin position="439"/>
        <end position="954"/>
    </location>
</feature>
<keyword evidence="7 8" id="KW-0998">Cell outer membrane</keyword>
<dbReference type="NCBIfam" id="TIGR04056">
    <property type="entry name" value="OMP_RagA_SusC"/>
    <property type="match status" value="1"/>
</dbReference>
<dbReference type="AlphaFoldDB" id="A0A354M626"/>
<comment type="similarity">
    <text evidence="8 9">Belongs to the TonB-dependent receptor family.</text>
</comment>
<dbReference type="GO" id="GO:0009279">
    <property type="term" value="C:cell outer membrane"/>
    <property type="evidence" value="ECO:0007669"/>
    <property type="project" value="UniProtKB-SubCell"/>
</dbReference>
<evidence type="ECO:0000256" key="3">
    <source>
        <dbReference type="ARBA" id="ARBA00022452"/>
    </source>
</evidence>
<keyword evidence="4 8" id="KW-0812">Transmembrane</keyword>
<sequence>MEHMNFKPGWKILLILLSGIFLSLDIQAQRIKVHGNVKDSYGEPVVGANVIVKGTTSGTVTDIDGNYQIEAPKDSTLIFSFVGYISQSIPIKNRTEISVILEEDVITLGEVVAIGYGTVKKSDATGAVTQVKPDEINKGMATSAQDLLVGQTPGVVVTLTGGKPEAGGEIRIRGGSSLNATNDPLIVIDGVPVDNSGVTGMSNPLSMIPPDNIESFTILKDASATAIYGSRASNGVIIITTKKGMSGKPQINFNANMSVSTSRRTTGVLNADEFRRLIAEQTGTSSQAYQLLGNANTNWQDEVLRTTVSSDYNLSVGGQYKILPYRVSATFTNQNGILKTSSMNRTTASISLTPKFFNNTLSVNMNVKGLYIRNEFPDEAAIGGAVSFDPTQPVKVPGQEIGNGYFMWLQQNTGAVIGIAPLNPVSLLDDRSMISHVYRSLGNIQLDYIMPFLPELRANLNLGYDVSKSRQWNKMFPNSPITYKENKKLGIGQTETLKQLKRNQLLDFYLNYSNDFRQIYSKVEVMAGYSWQKFYKDGSTITTLMPDNEPWYDKTYADHLQLLSFFGRINYTFKDTYLLTFTLRGDATSRFSKDHRWGTFPALALGWKIINEPFMQPVANVMNELKLRLGYGITGQQDISDNYFPYMPLYSMGFPTASYPFEDRYYNTLRPNGYDPNIKWEETTTWNIGLDFAFLDNRISGSFDYYYRETNDLISRIPVPAGSNLTNEIYTNIGSLRNEGVEFSISSKPIVTNKFIWDLGFNIAYNSNKITKLNKSNDADYYIPVGGISGGTGNTVQAHKVGYPAFSYLLYEQVYDKDGNPIEGLYVDRNGDGVIDEADKRLYKSRDPKVVMSFTSRMEYKNFDFGFSLRANLGNYVYDNVQSNNSSYSAIYNSAGYLNNLISRGTKFQNPQYMSDYYLHNAGFLRCDNITLGYTWNELAQNKLKLRLYGAVQNPFVITKYKGLDPEVFSGIDNNVYPRPVTFLLGVIITY</sequence>
<evidence type="ECO:0000256" key="7">
    <source>
        <dbReference type="ARBA" id="ARBA00023237"/>
    </source>
</evidence>
<dbReference type="PROSITE" id="PS52016">
    <property type="entry name" value="TONB_DEPENDENT_REC_3"/>
    <property type="match status" value="1"/>
</dbReference>
<evidence type="ECO:0000313" key="12">
    <source>
        <dbReference type="EMBL" id="HBJ09965.1"/>
    </source>
</evidence>
<feature type="domain" description="TonB-dependent receptor plug" evidence="11">
    <location>
        <begin position="121"/>
        <end position="236"/>
    </location>
</feature>
<evidence type="ECO:0000256" key="8">
    <source>
        <dbReference type="PROSITE-ProRule" id="PRU01360"/>
    </source>
</evidence>
<accession>A0A354M626</accession>
<organism evidence="12 13">
    <name type="scientific">Coprobacter fastidiosus</name>
    <dbReference type="NCBI Taxonomy" id="1099853"/>
    <lineage>
        <taxon>Bacteria</taxon>
        <taxon>Pseudomonadati</taxon>
        <taxon>Bacteroidota</taxon>
        <taxon>Bacteroidia</taxon>
        <taxon>Bacteroidales</taxon>
        <taxon>Barnesiellaceae</taxon>
        <taxon>Coprobacter</taxon>
    </lineage>
</organism>
<dbReference type="Gene3D" id="2.60.40.1120">
    <property type="entry name" value="Carboxypeptidase-like, regulatory domain"/>
    <property type="match status" value="1"/>
</dbReference>
<dbReference type="InterPro" id="IPR037066">
    <property type="entry name" value="Plug_dom_sf"/>
</dbReference>
<evidence type="ECO:0000256" key="1">
    <source>
        <dbReference type="ARBA" id="ARBA00004571"/>
    </source>
</evidence>
<dbReference type="InterPro" id="IPR008969">
    <property type="entry name" value="CarboxyPept-like_regulatory"/>
</dbReference>
<comment type="subcellular location">
    <subcellularLocation>
        <location evidence="1 8">Cell outer membrane</location>
        <topology evidence="1 8">Multi-pass membrane protein</topology>
    </subcellularLocation>
</comment>
<dbReference type="SUPFAM" id="SSF49464">
    <property type="entry name" value="Carboxypeptidase regulatory domain-like"/>
    <property type="match status" value="1"/>
</dbReference>
<keyword evidence="5 9" id="KW-0798">TonB box</keyword>
<keyword evidence="2 8" id="KW-0813">Transport</keyword>
<proteinExistence type="inferred from homology"/>
<reference evidence="12 13" key="1">
    <citation type="journal article" date="2018" name="Nat. Biotechnol.">
        <title>A standardized bacterial taxonomy based on genome phylogeny substantially revises the tree of life.</title>
        <authorList>
            <person name="Parks D.H."/>
            <person name="Chuvochina M."/>
            <person name="Waite D.W."/>
            <person name="Rinke C."/>
            <person name="Skarshewski A."/>
            <person name="Chaumeil P.A."/>
            <person name="Hugenholtz P."/>
        </authorList>
    </citation>
    <scope>NUCLEOTIDE SEQUENCE [LARGE SCALE GENOMIC DNA]</scope>
    <source>
        <strain evidence="12">UBA11482</strain>
    </source>
</reference>
<dbReference type="InterPro" id="IPR012910">
    <property type="entry name" value="Plug_dom"/>
</dbReference>
<keyword evidence="6 8" id="KW-0472">Membrane</keyword>
<dbReference type="SUPFAM" id="SSF56935">
    <property type="entry name" value="Porins"/>
    <property type="match status" value="1"/>
</dbReference>
<dbReference type="Pfam" id="PF00593">
    <property type="entry name" value="TonB_dep_Rec_b-barrel"/>
    <property type="match status" value="1"/>
</dbReference>
<dbReference type="RefSeq" id="WP_297304129.1">
    <property type="nucleotide sequence ID" value="NZ_CAUAJF010000005.1"/>
</dbReference>
<evidence type="ECO:0000256" key="5">
    <source>
        <dbReference type="ARBA" id="ARBA00023077"/>
    </source>
</evidence>
<evidence type="ECO:0000256" key="6">
    <source>
        <dbReference type="ARBA" id="ARBA00023136"/>
    </source>
</evidence>
<evidence type="ECO:0000259" key="11">
    <source>
        <dbReference type="Pfam" id="PF07715"/>
    </source>
</evidence>
<dbReference type="InterPro" id="IPR036942">
    <property type="entry name" value="Beta-barrel_TonB_sf"/>
</dbReference>
<dbReference type="FunFam" id="2.60.40.1120:FF:000003">
    <property type="entry name" value="Outer membrane protein Omp121"/>
    <property type="match status" value="1"/>
</dbReference>
<dbReference type="EMBL" id="DNWC01000166">
    <property type="protein sequence ID" value="HBJ09965.1"/>
    <property type="molecule type" value="Genomic_DNA"/>
</dbReference>
<evidence type="ECO:0000256" key="4">
    <source>
        <dbReference type="ARBA" id="ARBA00022692"/>
    </source>
</evidence>
<dbReference type="InterPro" id="IPR023996">
    <property type="entry name" value="TonB-dep_OMP_SusC/RagA"/>
</dbReference>
<protein>
    <submittedName>
        <fullName evidence="12">SusC/RagA family protein</fullName>
    </submittedName>
</protein>
<comment type="caution">
    <text evidence="12">The sequence shown here is derived from an EMBL/GenBank/DDBJ whole genome shotgun (WGS) entry which is preliminary data.</text>
</comment>
<evidence type="ECO:0000259" key="10">
    <source>
        <dbReference type="Pfam" id="PF00593"/>
    </source>
</evidence>
<gene>
    <name evidence="12" type="ORF">DDY73_13290</name>
</gene>
<dbReference type="InterPro" id="IPR039426">
    <property type="entry name" value="TonB-dep_rcpt-like"/>
</dbReference>